<evidence type="ECO:0000259" key="1">
    <source>
        <dbReference type="Pfam" id="PF08457"/>
    </source>
</evidence>
<dbReference type="InterPro" id="IPR013665">
    <property type="entry name" value="Sfi1_dom"/>
</dbReference>
<dbReference type="InterPro" id="IPR052270">
    <property type="entry name" value="CACF_protein"/>
</dbReference>
<evidence type="ECO:0000313" key="2">
    <source>
        <dbReference type="EMBL" id="CAD9077333.1"/>
    </source>
</evidence>
<dbReference type="PANTHER" id="PTHR22028">
    <property type="entry name" value="SFI1 SPINDLE BODY DOMAIN-CONTAINING PROTEIN-RELATED"/>
    <property type="match status" value="1"/>
</dbReference>
<protein>
    <recommendedName>
        <fullName evidence="1">Sfi1 spindle body domain-containing protein</fullName>
    </recommendedName>
</protein>
<reference evidence="2" key="1">
    <citation type="submission" date="2021-01" db="EMBL/GenBank/DDBJ databases">
        <authorList>
            <person name="Corre E."/>
            <person name="Pelletier E."/>
            <person name="Niang G."/>
            <person name="Scheremetjew M."/>
            <person name="Finn R."/>
            <person name="Kale V."/>
            <person name="Holt S."/>
            <person name="Cochrane G."/>
            <person name="Meng A."/>
            <person name="Brown T."/>
            <person name="Cohen L."/>
        </authorList>
    </citation>
    <scope>NUCLEOTIDE SEQUENCE</scope>
    <source>
        <strain evidence="2">WS</strain>
    </source>
</reference>
<proteinExistence type="predicted"/>
<dbReference type="PANTHER" id="PTHR22028:SF4">
    <property type="entry name" value="PROTEIN SFI1 HOMOLOG"/>
    <property type="match status" value="1"/>
</dbReference>
<gene>
    <name evidence="2" type="ORF">PCOS0759_LOCUS564</name>
</gene>
<dbReference type="GO" id="GO:0019902">
    <property type="term" value="F:phosphatase binding"/>
    <property type="evidence" value="ECO:0007669"/>
    <property type="project" value="TreeGrafter"/>
</dbReference>
<dbReference type="EMBL" id="HBGD01000706">
    <property type="protein sequence ID" value="CAD9077333.1"/>
    <property type="molecule type" value="Transcribed_RNA"/>
</dbReference>
<organism evidence="2">
    <name type="scientific">Percolomonas cosmopolitus</name>
    <dbReference type="NCBI Taxonomy" id="63605"/>
    <lineage>
        <taxon>Eukaryota</taxon>
        <taxon>Discoba</taxon>
        <taxon>Heterolobosea</taxon>
        <taxon>Tetramitia</taxon>
        <taxon>Eutetramitia</taxon>
        <taxon>Percolomonadidae</taxon>
        <taxon>Percolomonas</taxon>
    </lineage>
</organism>
<dbReference type="AlphaFoldDB" id="A0A7S1PGU7"/>
<feature type="domain" description="Sfi1 spindle body" evidence="1">
    <location>
        <begin position="46"/>
        <end position="132"/>
    </location>
</feature>
<name>A0A7S1PGU7_9EUKA</name>
<sequence>MNSSPPQFLSPTTTSKRRHFFKIWYHKTRQRAFRKVRMAKADLFYSVLEHAREKRLKRQILDEWVLKTKLRQEQHMQHELAQLFHQRTMRQHCFAAWKRAVSEVRIERQIEAKAVEHHERNLLQRTFDFWTQYVDGRHEYRLRAVFHTWQRYTSLTKRKHHFVRQREKFMCFRHFQHWKRSCSLRRMERELELYNRDRLLLSCLRHWKHVCQENQQMRGRLHIALAFHAHKLKARAFKSLQLNQCAQCVINRRHKRLITKYFAEWEHTAQIRRFWKELTSMATKHYELQLQQKMLSVWVQYTRASQEEQTKMAYALYHFQTRFRERMQQSCFSAWKQHCKLRKKRHFNKVKADIFLSYRFFMRWSRALKEHLELKEDMAQCHYSLVMLKHSFGAWKRYINHRRIQNRIKEHAERISENALKRRHFEIWMLSWRIREHEARIADNLHHSLLLRSAFHQFVRAYHNSQQKKNEMVHEFRMKWSQELLYRTFFTWRIYSNQHLRKEHDKKRADIFRRDKQLSRHFRRWNHLVVKKEMLSISELLSESSMLDTMEDVSFLSLGAASGGGGGGALQDISKFQGAPWSSVRRVGSSTTHHMSSQERMSTSASYSQRIGHMSGSISAYDQNGVQVSSIIALDDPFLV</sequence>
<accession>A0A7S1PGU7</accession>
<dbReference type="Pfam" id="PF08457">
    <property type="entry name" value="Sfi1"/>
    <property type="match status" value="1"/>
</dbReference>